<dbReference type="InterPro" id="IPR022742">
    <property type="entry name" value="Hydrolase_4"/>
</dbReference>
<evidence type="ECO:0000259" key="3">
    <source>
        <dbReference type="Pfam" id="PF12146"/>
    </source>
</evidence>
<dbReference type="PANTHER" id="PTHR22946:SF9">
    <property type="entry name" value="POLYKETIDE TRANSFERASE AF380"/>
    <property type="match status" value="1"/>
</dbReference>
<feature type="domain" description="Serine aminopeptidase S33" evidence="3">
    <location>
        <begin position="76"/>
        <end position="193"/>
    </location>
</feature>
<dbReference type="Proteomes" id="UP000275401">
    <property type="component" value="Unassembled WGS sequence"/>
</dbReference>
<dbReference type="InterPro" id="IPR029058">
    <property type="entry name" value="AB_hydrolase_fold"/>
</dbReference>
<evidence type="ECO:0000256" key="1">
    <source>
        <dbReference type="ARBA" id="ARBA00008645"/>
    </source>
</evidence>
<dbReference type="Pfam" id="PF12146">
    <property type="entry name" value="Hydrolase_4"/>
    <property type="match status" value="1"/>
</dbReference>
<dbReference type="Gene3D" id="3.40.50.1820">
    <property type="entry name" value="alpha/beta hydrolase"/>
    <property type="match status" value="1"/>
</dbReference>
<dbReference type="PANTHER" id="PTHR22946">
    <property type="entry name" value="DIENELACTONE HYDROLASE DOMAIN-CONTAINING PROTEIN-RELATED"/>
    <property type="match status" value="1"/>
</dbReference>
<dbReference type="InterPro" id="IPR050261">
    <property type="entry name" value="FrsA_esterase"/>
</dbReference>
<name>A0A3M8X4D3_9ACTN</name>
<comment type="similarity">
    <text evidence="1">Belongs to the AB hydrolase superfamily.</text>
</comment>
<dbReference type="AlphaFoldDB" id="A0A3M8X4D3"/>
<organism evidence="4 5">
    <name type="scientific">Streptomyces botrytidirepellens</name>
    <dbReference type="NCBI Taxonomy" id="2486417"/>
    <lineage>
        <taxon>Bacteria</taxon>
        <taxon>Bacillati</taxon>
        <taxon>Actinomycetota</taxon>
        <taxon>Actinomycetes</taxon>
        <taxon>Kitasatosporales</taxon>
        <taxon>Streptomycetaceae</taxon>
        <taxon>Streptomyces</taxon>
    </lineage>
</organism>
<comment type="caution">
    <text evidence="4">The sequence shown here is derived from an EMBL/GenBank/DDBJ whole genome shotgun (WGS) entry which is preliminary data.</text>
</comment>
<reference evidence="4 5" key="1">
    <citation type="submission" date="2018-11" db="EMBL/GenBank/DDBJ databases">
        <title>The Potential of Streptomyces as Biocontrol Agents against the Tomato grey mould, Botrytis cinerea (Gray mold) Frontiers in Microbiology.</title>
        <authorList>
            <person name="Li D."/>
        </authorList>
    </citation>
    <scope>NUCLEOTIDE SEQUENCE [LARGE SCALE GENOMIC DNA]</scope>
    <source>
        <strain evidence="4 5">NEAU-LD23</strain>
    </source>
</reference>
<protein>
    <submittedName>
        <fullName evidence="4">Alpha/beta fold hydrolase</fullName>
    </submittedName>
</protein>
<gene>
    <name evidence="4" type="ORF">EEJ42_02635</name>
</gene>
<dbReference type="SUPFAM" id="SSF53474">
    <property type="entry name" value="alpha/beta-Hydrolases"/>
    <property type="match status" value="1"/>
</dbReference>
<evidence type="ECO:0000313" key="5">
    <source>
        <dbReference type="Proteomes" id="UP000275401"/>
    </source>
</evidence>
<evidence type="ECO:0000256" key="2">
    <source>
        <dbReference type="ARBA" id="ARBA00022801"/>
    </source>
</evidence>
<dbReference type="GO" id="GO:0052689">
    <property type="term" value="F:carboxylic ester hydrolase activity"/>
    <property type="evidence" value="ECO:0007669"/>
    <property type="project" value="UniProtKB-ARBA"/>
</dbReference>
<dbReference type="EMBL" id="RIBZ01000039">
    <property type="protein sequence ID" value="RNG37252.1"/>
    <property type="molecule type" value="Genomic_DNA"/>
</dbReference>
<sequence>MGVCDMATGFLTKAASAATLPVAPLYGAFLSYFIYHPPRRPHHKKPEDLGLTSTDVQVPLNGKPRGLHVWLCEGDTERVVVLGHGLGLSKSASLAQAAMLNRAGYTVALFDHRNHGKSVSDPACWGMSDRHTDDVVAVIKHLRAMDEYAEARFAVFGFSISAFPSFYLLGRAADCPVDAVICDSGPALELVPLFRNFVAADGLPIPGPLRTGLSRKALETVAASSALAMLRVQWPPAAEGAYERTPMLFLAGERDTMIPAAGVRALGERYPLAEVHTLPDTDHLQGIKTQPDVYADTVLGFLERTLKD</sequence>
<keyword evidence="2 4" id="KW-0378">Hydrolase</keyword>
<proteinExistence type="inferred from homology"/>
<keyword evidence="5" id="KW-1185">Reference proteome</keyword>
<evidence type="ECO:0000313" key="4">
    <source>
        <dbReference type="EMBL" id="RNG37252.1"/>
    </source>
</evidence>
<accession>A0A3M8X4D3</accession>